<dbReference type="RefSeq" id="WP_267300763.1">
    <property type="nucleotide sequence ID" value="NZ_JAOQJZ010000004.1"/>
</dbReference>
<organism evidence="2 3">
    <name type="scientific">Hominimerdicola aceti</name>
    <dbReference type="NCBI Taxonomy" id="2981726"/>
    <lineage>
        <taxon>Bacteria</taxon>
        <taxon>Bacillati</taxon>
        <taxon>Bacillota</taxon>
        <taxon>Clostridia</taxon>
        <taxon>Eubacteriales</taxon>
        <taxon>Oscillospiraceae</taxon>
        <taxon>Hominimerdicola</taxon>
    </lineage>
</organism>
<keyword evidence="1" id="KW-0812">Transmembrane</keyword>
<protein>
    <submittedName>
        <fullName evidence="2">Uncharacterized protein</fullName>
    </submittedName>
</protein>
<proteinExistence type="predicted"/>
<feature type="transmembrane region" description="Helical" evidence="1">
    <location>
        <begin position="218"/>
        <end position="238"/>
    </location>
</feature>
<reference evidence="2 3" key="1">
    <citation type="journal article" date="2021" name="ISME Commun">
        <title>Automated analysis of genomic sequences facilitates high-throughput and comprehensive description of bacteria.</title>
        <authorList>
            <person name="Hitch T.C.A."/>
        </authorList>
    </citation>
    <scope>NUCLEOTIDE SEQUENCE [LARGE SCALE GENOMIC DNA]</scope>
    <source>
        <strain evidence="2 3">Sanger_31</strain>
    </source>
</reference>
<dbReference type="Proteomes" id="UP001208131">
    <property type="component" value="Unassembled WGS sequence"/>
</dbReference>
<feature type="transmembrane region" description="Helical" evidence="1">
    <location>
        <begin position="45"/>
        <end position="63"/>
    </location>
</feature>
<comment type="caution">
    <text evidence="2">The sequence shown here is derived from an EMBL/GenBank/DDBJ whole genome shotgun (WGS) entry which is preliminary data.</text>
</comment>
<evidence type="ECO:0000313" key="2">
    <source>
        <dbReference type="EMBL" id="MCU6705426.1"/>
    </source>
</evidence>
<feature type="transmembrane region" description="Helical" evidence="1">
    <location>
        <begin position="75"/>
        <end position="97"/>
    </location>
</feature>
<keyword evidence="3" id="KW-1185">Reference proteome</keyword>
<name>A0AAE3IHW4_9FIRM</name>
<accession>A0AAE3IHW4</accession>
<feature type="transmembrane region" description="Helical" evidence="1">
    <location>
        <begin position="177"/>
        <end position="198"/>
    </location>
</feature>
<evidence type="ECO:0000256" key="1">
    <source>
        <dbReference type="SAM" id="Phobius"/>
    </source>
</evidence>
<feature type="transmembrane region" description="Helical" evidence="1">
    <location>
        <begin position="141"/>
        <end position="165"/>
    </location>
</feature>
<evidence type="ECO:0000313" key="3">
    <source>
        <dbReference type="Proteomes" id="UP001208131"/>
    </source>
</evidence>
<gene>
    <name evidence="2" type="ORF">OCV57_05750</name>
</gene>
<keyword evidence="1" id="KW-1133">Transmembrane helix</keyword>
<dbReference type="EMBL" id="JAOQJZ010000004">
    <property type="protein sequence ID" value="MCU6705426.1"/>
    <property type="molecule type" value="Genomic_DNA"/>
</dbReference>
<keyword evidence="1" id="KW-0472">Membrane</keyword>
<dbReference type="AlphaFoldDB" id="A0AAE3IHW4"/>
<sequence>MNELKLCKTTVVRTLLPLAAVLVFFLVLLAAKALSVEGVSEYYELLTGAAAFAAAFFTVKEIFSLSVCCGVSRKTSFAAILICAFVTAFIVVAAHSIESFIFADKLKGTVIRLDGVAVDYTHAEILQNYSLISLSFSESIAYIYLMLCLRTVLIFMSGTAFFIIMSRLETMGRIINLGVIVILFAANIAGGMFTPYLAAPVMSYGFFESVFGVFGAQAFTITYILLTILAIAVSFAFYRRKPIKYKRSV</sequence>